<comment type="caution">
    <text evidence="1">The sequence shown here is derived from an EMBL/GenBank/DDBJ whole genome shotgun (WGS) entry which is preliminary data.</text>
</comment>
<evidence type="ECO:0000313" key="2">
    <source>
        <dbReference type="Proteomes" id="UP000465240"/>
    </source>
</evidence>
<sequence length="90" mass="10089">MNIDSRSKRLFGRLEALRIWAAIGRLAKPEFSTGQIVTMTGIDQCSKELGKLDQVGLVRSVSNRGDYVRVESAFWSLADQLSAEWEDVSQ</sequence>
<keyword evidence="2" id="KW-1185">Reference proteome</keyword>
<dbReference type="Proteomes" id="UP000465240">
    <property type="component" value="Unassembled WGS sequence"/>
</dbReference>
<evidence type="ECO:0008006" key="3">
    <source>
        <dbReference type="Google" id="ProtNLM"/>
    </source>
</evidence>
<reference evidence="1 2" key="1">
    <citation type="journal article" date="2019" name="Emerg. Microbes Infect.">
        <title>Comprehensive subspecies identification of 175 nontuberculous mycobacteria species based on 7547 genomic profiles.</title>
        <authorList>
            <person name="Matsumoto Y."/>
            <person name="Kinjo T."/>
            <person name="Motooka D."/>
            <person name="Nabeya D."/>
            <person name="Jung N."/>
            <person name="Uechi K."/>
            <person name="Horii T."/>
            <person name="Iida T."/>
            <person name="Fujita J."/>
            <person name="Nakamura S."/>
        </authorList>
    </citation>
    <scope>NUCLEOTIDE SEQUENCE [LARGE SCALE GENOMIC DNA]</scope>
    <source>
        <strain evidence="1 2">JCM 18565</strain>
    </source>
</reference>
<organism evidence="1 2">
    <name type="scientific">Mycobacterium paragordonae</name>
    <dbReference type="NCBI Taxonomy" id="1389713"/>
    <lineage>
        <taxon>Bacteria</taxon>
        <taxon>Bacillati</taxon>
        <taxon>Actinomycetota</taxon>
        <taxon>Actinomycetes</taxon>
        <taxon>Mycobacteriales</taxon>
        <taxon>Mycobacteriaceae</taxon>
        <taxon>Mycobacterium</taxon>
    </lineage>
</organism>
<proteinExistence type="predicted"/>
<gene>
    <name evidence="1" type="ORF">MPRG_55890</name>
</gene>
<name>A0ABQ1CCS8_9MYCO</name>
<dbReference type="RefSeq" id="WP_162951360.1">
    <property type="nucleotide sequence ID" value="NZ_BLKX01000001.1"/>
</dbReference>
<protein>
    <recommendedName>
        <fullName evidence="3">MarR family transcriptional regulator</fullName>
    </recommendedName>
</protein>
<evidence type="ECO:0000313" key="1">
    <source>
        <dbReference type="EMBL" id="GFG82313.1"/>
    </source>
</evidence>
<dbReference type="EMBL" id="BLKX01000001">
    <property type="protein sequence ID" value="GFG82313.1"/>
    <property type="molecule type" value="Genomic_DNA"/>
</dbReference>
<accession>A0ABQ1CCS8</accession>